<reference evidence="15 16" key="1">
    <citation type="submission" date="2011-06" db="EMBL/GenBank/DDBJ databases">
        <title>The complete genome of Spirochaeta thermophila DSM 6578.</title>
        <authorList>
            <consortium name="US DOE Joint Genome Institute (JGI-PGF)"/>
            <person name="Lucas S."/>
            <person name="Lapidus A."/>
            <person name="Bruce D."/>
            <person name="Goodwin L."/>
            <person name="Pitluck S."/>
            <person name="Peters L."/>
            <person name="Kyrpides N."/>
            <person name="Mavromatis K."/>
            <person name="Ivanova N."/>
            <person name="Mikailova N."/>
            <person name="Pagani I."/>
            <person name="Chertkov O."/>
            <person name="Detter J.C."/>
            <person name="Tapia R."/>
            <person name="Han C."/>
            <person name="Land M."/>
            <person name="Hauser L."/>
            <person name="Markowitz V."/>
            <person name="Cheng J.-F."/>
            <person name="Hugenholtz P."/>
            <person name="Woyke T."/>
            <person name="Wu D."/>
            <person name="Spring S."/>
            <person name="Merkhoffer B."/>
            <person name="Schneider S."/>
            <person name="Klenk H.-P."/>
            <person name="Eisen J.A."/>
        </authorList>
    </citation>
    <scope>NUCLEOTIDE SEQUENCE [LARGE SCALE GENOMIC DNA]</scope>
    <source>
        <strain evidence="16">ATCC 700085 / DSM 6578 / Z-1203</strain>
    </source>
</reference>
<dbReference type="AlphaFoldDB" id="G0GBP0"/>
<evidence type="ECO:0000256" key="12">
    <source>
        <dbReference type="NCBIfam" id="TIGR00665"/>
    </source>
</evidence>
<dbReference type="SUPFAM" id="SSF52540">
    <property type="entry name" value="P-loop containing nucleoside triphosphate hydrolases"/>
    <property type="match status" value="1"/>
</dbReference>
<keyword evidence="3 13" id="KW-0235">DNA replication</keyword>
<organism evidence="15 16">
    <name type="scientific">Winmispira thermophila (strain ATCC 700085 / DSM 6578 / Z-1203)</name>
    <name type="common">Spirochaeta thermophila</name>
    <dbReference type="NCBI Taxonomy" id="869211"/>
    <lineage>
        <taxon>Bacteria</taxon>
        <taxon>Pseudomonadati</taxon>
        <taxon>Spirochaetota</taxon>
        <taxon>Spirochaetia</taxon>
        <taxon>Winmispirales</taxon>
        <taxon>Winmispiraceae</taxon>
        <taxon>Winmispira</taxon>
    </lineage>
</organism>
<keyword evidence="8 13" id="KW-0238">DNA-binding</keyword>
<dbReference type="GO" id="GO:0003677">
    <property type="term" value="F:DNA binding"/>
    <property type="evidence" value="ECO:0007669"/>
    <property type="project" value="UniProtKB-UniRule"/>
</dbReference>
<keyword evidence="2 13" id="KW-0639">Primosome</keyword>
<evidence type="ECO:0000256" key="13">
    <source>
        <dbReference type="RuleBase" id="RU362085"/>
    </source>
</evidence>
<evidence type="ECO:0000256" key="8">
    <source>
        <dbReference type="ARBA" id="ARBA00023125"/>
    </source>
</evidence>
<dbReference type="GO" id="GO:0005829">
    <property type="term" value="C:cytosol"/>
    <property type="evidence" value="ECO:0007669"/>
    <property type="project" value="TreeGrafter"/>
</dbReference>
<dbReference type="GO" id="GO:0006269">
    <property type="term" value="P:DNA replication, synthesis of primer"/>
    <property type="evidence" value="ECO:0007669"/>
    <property type="project" value="UniProtKB-UniRule"/>
</dbReference>
<dbReference type="InterPro" id="IPR036185">
    <property type="entry name" value="DNA_heli_DnaB-like_N_sf"/>
</dbReference>
<evidence type="ECO:0000256" key="4">
    <source>
        <dbReference type="ARBA" id="ARBA00022741"/>
    </source>
</evidence>
<dbReference type="PANTHER" id="PTHR30153:SF2">
    <property type="entry name" value="REPLICATIVE DNA HELICASE"/>
    <property type="match status" value="1"/>
</dbReference>
<proteinExistence type="inferred from homology"/>
<dbReference type="InterPro" id="IPR007693">
    <property type="entry name" value="DNA_helicase_DnaB-like_N"/>
</dbReference>
<comment type="function">
    <text evidence="10 13">The main replicative DNA helicase, it participates in initiation and elongation during chromosome replication. Travels ahead of the DNA replisome, separating dsDNA into templates for DNA synthesis. A processive ATP-dependent 5'-3' DNA helicase it has DNA-dependent ATPase activity.</text>
</comment>
<evidence type="ECO:0000313" key="15">
    <source>
        <dbReference type="EMBL" id="AEJ61118.1"/>
    </source>
</evidence>
<dbReference type="InterPro" id="IPR007694">
    <property type="entry name" value="DNA_helicase_DnaB-like_C"/>
</dbReference>
<dbReference type="InterPro" id="IPR003593">
    <property type="entry name" value="AAA+_ATPase"/>
</dbReference>
<dbReference type="SUPFAM" id="SSF48024">
    <property type="entry name" value="N-terminal domain of DnaB helicase"/>
    <property type="match status" value="1"/>
</dbReference>
<sequence>MSSDPVIDRALPSVGKGFVPPHDETAEKATLGALLLNPEALPVVLPYLRPEDFYRRAHRNIYQAVLDLFDRGEAIDILTVTEELKARDLLKESGGAAYIASLTSEVPTTANVEYYARIVQDRSIRRRLITVAQQAVADAYDEGKEIRLTIEEAERQIFELTELGTTSTVKHTRELLTETINIIERWYKTKDTYTGIPTGFSDLDNLLTGFQRSEFIVIGARPSVGKTALALSMAANIAIRKKVPVGFFTLEMADMALMLRLVASEARINFHHIRTGLLKPADFQKIMEAAGEIYEAPLYIVDVPNLRLLDLRAQARRMRLQFGVEIIFIDYLTLITAENQALARHEQIAEISRSLKALARELDIPVVALSQLRRETEGKRPTLADIRESGSIEQDADVVIFIHRERPTDRSADEEHPHEIETELIVAKQRNGPIGTVKLAFLPQYTRFESLTRHS</sequence>
<dbReference type="Pfam" id="PF00772">
    <property type="entry name" value="DnaB"/>
    <property type="match status" value="1"/>
</dbReference>
<keyword evidence="4 13" id="KW-0547">Nucleotide-binding</keyword>
<name>G0GBP0_WINT7</name>
<evidence type="ECO:0000256" key="2">
    <source>
        <dbReference type="ARBA" id="ARBA00022515"/>
    </source>
</evidence>
<evidence type="ECO:0000256" key="1">
    <source>
        <dbReference type="ARBA" id="ARBA00008428"/>
    </source>
</evidence>
<dbReference type="FunFam" id="1.10.860.10:FF:000001">
    <property type="entry name" value="Replicative DNA helicase"/>
    <property type="match status" value="1"/>
</dbReference>
<evidence type="ECO:0000256" key="7">
    <source>
        <dbReference type="ARBA" id="ARBA00022840"/>
    </source>
</evidence>
<keyword evidence="5 13" id="KW-0378">Hydrolase</keyword>
<dbReference type="PANTHER" id="PTHR30153">
    <property type="entry name" value="REPLICATIVE DNA HELICASE DNAB"/>
    <property type="match status" value="1"/>
</dbReference>
<dbReference type="Gene3D" id="1.10.860.10">
    <property type="entry name" value="DNAb Helicase, Chain A"/>
    <property type="match status" value="1"/>
</dbReference>
<keyword evidence="6 13" id="KW-0347">Helicase</keyword>
<evidence type="ECO:0000259" key="14">
    <source>
        <dbReference type="PROSITE" id="PS51199"/>
    </source>
</evidence>
<dbReference type="NCBIfam" id="TIGR00665">
    <property type="entry name" value="DnaB"/>
    <property type="match status" value="1"/>
</dbReference>
<evidence type="ECO:0000313" key="16">
    <source>
        <dbReference type="Proteomes" id="UP000007254"/>
    </source>
</evidence>
<comment type="similarity">
    <text evidence="1 13">Belongs to the helicase family. DnaB subfamily.</text>
</comment>
<feature type="domain" description="SF4 helicase" evidence="14">
    <location>
        <begin position="189"/>
        <end position="455"/>
    </location>
</feature>
<dbReference type="GO" id="GO:0016887">
    <property type="term" value="F:ATP hydrolysis activity"/>
    <property type="evidence" value="ECO:0007669"/>
    <property type="project" value="RHEA"/>
</dbReference>
<dbReference type="CDD" id="cd00984">
    <property type="entry name" value="DnaB_C"/>
    <property type="match status" value="1"/>
</dbReference>
<keyword evidence="16" id="KW-1185">Reference proteome</keyword>
<dbReference type="RefSeq" id="WP_014624494.1">
    <property type="nucleotide sequence ID" value="NC_017583.1"/>
</dbReference>
<keyword evidence="7 13" id="KW-0067">ATP-binding</keyword>
<comment type="catalytic activity">
    <reaction evidence="11 13">
        <text>ATP + H2O = ADP + phosphate + H(+)</text>
        <dbReference type="Rhea" id="RHEA:13065"/>
        <dbReference type="ChEBI" id="CHEBI:15377"/>
        <dbReference type="ChEBI" id="CHEBI:15378"/>
        <dbReference type="ChEBI" id="CHEBI:30616"/>
        <dbReference type="ChEBI" id="CHEBI:43474"/>
        <dbReference type="ChEBI" id="CHEBI:456216"/>
        <dbReference type="EC" id="5.6.2.3"/>
    </reaction>
</comment>
<dbReference type="STRING" id="869211.Spith_0843"/>
<gene>
    <name evidence="15" type="ordered locus">Spith_0843</name>
</gene>
<protein>
    <recommendedName>
        <fullName evidence="12 13">Replicative DNA helicase</fullName>
        <ecNumber evidence="12 13">5.6.2.3</ecNumber>
    </recommendedName>
</protein>
<dbReference type="OrthoDB" id="9773982at2"/>
<dbReference type="GO" id="GO:0043139">
    <property type="term" value="F:5'-3' DNA helicase activity"/>
    <property type="evidence" value="ECO:0007669"/>
    <property type="project" value="UniProtKB-EC"/>
</dbReference>
<keyword evidence="9" id="KW-0413">Isomerase</keyword>
<evidence type="ECO:0000256" key="3">
    <source>
        <dbReference type="ARBA" id="ARBA00022705"/>
    </source>
</evidence>
<dbReference type="EMBL" id="CP002903">
    <property type="protein sequence ID" value="AEJ61118.1"/>
    <property type="molecule type" value="Genomic_DNA"/>
</dbReference>
<dbReference type="Pfam" id="PF03796">
    <property type="entry name" value="DnaB_C"/>
    <property type="match status" value="1"/>
</dbReference>
<evidence type="ECO:0000256" key="9">
    <source>
        <dbReference type="ARBA" id="ARBA00023235"/>
    </source>
</evidence>
<dbReference type="GO" id="GO:1990077">
    <property type="term" value="C:primosome complex"/>
    <property type="evidence" value="ECO:0007669"/>
    <property type="project" value="UniProtKB-UniRule"/>
</dbReference>
<dbReference type="SMART" id="SM00382">
    <property type="entry name" value="AAA"/>
    <property type="match status" value="1"/>
</dbReference>
<dbReference type="GO" id="GO:0005524">
    <property type="term" value="F:ATP binding"/>
    <property type="evidence" value="ECO:0007669"/>
    <property type="project" value="UniProtKB-UniRule"/>
</dbReference>
<dbReference type="PROSITE" id="PS51199">
    <property type="entry name" value="SF4_HELICASE"/>
    <property type="match status" value="1"/>
</dbReference>
<dbReference type="EC" id="5.6.2.3" evidence="12 13"/>
<dbReference type="HOGENOM" id="CLU_005373_0_0_12"/>
<dbReference type="Gene3D" id="3.40.50.300">
    <property type="entry name" value="P-loop containing nucleotide triphosphate hydrolases"/>
    <property type="match status" value="1"/>
</dbReference>
<evidence type="ECO:0000256" key="10">
    <source>
        <dbReference type="ARBA" id="ARBA00044932"/>
    </source>
</evidence>
<dbReference type="InterPro" id="IPR027417">
    <property type="entry name" value="P-loop_NTPase"/>
</dbReference>
<dbReference type="Proteomes" id="UP000007254">
    <property type="component" value="Chromosome"/>
</dbReference>
<dbReference type="KEGG" id="stq:Spith_0843"/>
<evidence type="ECO:0000256" key="6">
    <source>
        <dbReference type="ARBA" id="ARBA00022806"/>
    </source>
</evidence>
<evidence type="ECO:0000256" key="11">
    <source>
        <dbReference type="ARBA" id="ARBA00048954"/>
    </source>
</evidence>
<dbReference type="InterPro" id="IPR007692">
    <property type="entry name" value="DNA_helicase_DnaB"/>
</dbReference>
<evidence type="ECO:0000256" key="5">
    <source>
        <dbReference type="ARBA" id="ARBA00022801"/>
    </source>
</evidence>
<dbReference type="InterPro" id="IPR016136">
    <property type="entry name" value="DNA_helicase_N/primase_C"/>
</dbReference>
<accession>G0GBP0</accession>